<dbReference type="InterPro" id="IPR017871">
    <property type="entry name" value="ABC_transporter-like_CS"/>
</dbReference>
<dbReference type="InterPro" id="IPR013563">
    <property type="entry name" value="Oligopep_ABC_C"/>
</dbReference>
<evidence type="ECO:0000259" key="10">
    <source>
        <dbReference type="PROSITE" id="PS50893"/>
    </source>
</evidence>
<evidence type="ECO:0000313" key="12">
    <source>
        <dbReference type="Proteomes" id="UP000746471"/>
    </source>
</evidence>
<feature type="domain" description="ABC transporter" evidence="10">
    <location>
        <begin position="4"/>
        <end position="253"/>
    </location>
</feature>
<keyword evidence="8" id="KW-1278">Translocase</keyword>
<dbReference type="InterPro" id="IPR003439">
    <property type="entry name" value="ABC_transporter-like_ATP-bd"/>
</dbReference>
<keyword evidence="7 11" id="KW-0067">ATP-binding</keyword>
<keyword evidence="4" id="KW-1003">Cell membrane</keyword>
<keyword evidence="3" id="KW-0813">Transport</keyword>
<dbReference type="PANTHER" id="PTHR43297">
    <property type="entry name" value="OLIGOPEPTIDE TRANSPORT ATP-BINDING PROTEIN APPD"/>
    <property type="match status" value="1"/>
</dbReference>
<dbReference type="GO" id="GO:0005524">
    <property type="term" value="F:ATP binding"/>
    <property type="evidence" value="ECO:0007669"/>
    <property type="project" value="UniProtKB-KW"/>
</dbReference>
<comment type="subcellular location">
    <subcellularLocation>
        <location evidence="1">Cell membrane</location>
        <topology evidence="1">Peripheral membrane protein</topology>
    </subcellularLocation>
</comment>
<evidence type="ECO:0000256" key="8">
    <source>
        <dbReference type="ARBA" id="ARBA00022967"/>
    </source>
</evidence>
<evidence type="ECO:0000256" key="3">
    <source>
        <dbReference type="ARBA" id="ARBA00022448"/>
    </source>
</evidence>
<keyword evidence="9" id="KW-0472">Membrane</keyword>
<name>A0ABS5PJV2_9FIRM</name>
<gene>
    <name evidence="11" type="ORF">KHM83_01945</name>
</gene>
<dbReference type="SUPFAM" id="SSF52540">
    <property type="entry name" value="P-loop containing nucleoside triphosphate hydrolases"/>
    <property type="match status" value="1"/>
</dbReference>
<evidence type="ECO:0000256" key="7">
    <source>
        <dbReference type="ARBA" id="ARBA00022840"/>
    </source>
</evidence>
<evidence type="ECO:0000313" key="11">
    <source>
        <dbReference type="EMBL" id="MBS7525435.1"/>
    </source>
</evidence>
<dbReference type="EMBL" id="JAHBCL010000002">
    <property type="protein sequence ID" value="MBS7525435.1"/>
    <property type="molecule type" value="Genomic_DNA"/>
</dbReference>
<evidence type="ECO:0000256" key="5">
    <source>
        <dbReference type="ARBA" id="ARBA00022519"/>
    </source>
</evidence>
<dbReference type="PROSITE" id="PS50893">
    <property type="entry name" value="ABC_TRANSPORTER_2"/>
    <property type="match status" value="1"/>
</dbReference>
<keyword evidence="12" id="KW-1185">Reference proteome</keyword>
<dbReference type="SMART" id="SM00382">
    <property type="entry name" value="AAA"/>
    <property type="match status" value="1"/>
</dbReference>
<dbReference type="InterPro" id="IPR027417">
    <property type="entry name" value="P-loop_NTPase"/>
</dbReference>
<evidence type="ECO:0000256" key="6">
    <source>
        <dbReference type="ARBA" id="ARBA00022741"/>
    </source>
</evidence>
<evidence type="ECO:0000256" key="1">
    <source>
        <dbReference type="ARBA" id="ARBA00004202"/>
    </source>
</evidence>
<dbReference type="InterPro" id="IPR003593">
    <property type="entry name" value="AAA+_ATPase"/>
</dbReference>
<dbReference type="NCBIfam" id="TIGR01727">
    <property type="entry name" value="oligo_HPY"/>
    <property type="match status" value="1"/>
</dbReference>
<keyword evidence="5" id="KW-0997">Cell inner membrane</keyword>
<dbReference type="RefSeq" id="WP_213235216.1">
    <property type="nucleotide sequence ID" value="NZ_JAHBCL010000002.1"/>
</dbReference>
<protein>
    <submittedName>
        <fullName evidence="11">ABC transporter ATP-binding protein</fullName>
    </submittedName>
</protein>
<reference evidence="11 12" key="1">
    <citation type="submission" date="2021-05" db="EMBL/GenBank/DDBJ databases">
        <title>Fusibacter ferrireducens sp. nov., an anaerobic, sulfur- and Fe-reducing bacterium isolated from the mangrove sediment.</title>
        <authorList>
            <person name="Qiu D."/>
        </authorList>
    </citation>
    <scope>NUCLEOTIDE SEQUENCE [LARGE SCALE GENOMIC DNA]</scope>
    <source>
        <strain evidence="11 12">DSM 12116</strain>
    </source>
</reference>
<dbReference type="Pfam" id="PF00005">
    <property type="entry name" value="ABC_tran"/>
    <property type="match status" value="1"/>
</dbReference>
<comment type="caution">
    <text evidence="11">The sequence shown here is derived from an EMBL/GenBank/DDBJ whole genome shotgun (WGS) entry which is preliminary data.</text>
</comment>
<dbReference type="InterPro" id="IPR050388">
    <property type="entry name" value="ABC_Ni/Peptide_Import"/>
</dbReference>
<accession>A0ABS5PJV2</accession>
<dbReference type="CDD" id="cd03257">
    <property type="entry name" value="ABC_NikE_OppD_transporters"/>
    <property type="match status" value="1"/>
</dbReference>
<evidence type="ECO:0000256" key="9">
    <source>
        <dbReference type="ARBA" id="ARBA00023136"/>
    </source>
</evidence>
<evidence type="ECO:0000256" key="2">
    <source>
        <dbReference type="ARBA" id="ARBA00005417"/>
    </source>
</evidence>
<keyword evidence="6" id="KW-0547">Nucleotide-binding</keyword>
<sequence>MALLEVDSLKIAFELTGGKRLKAVNGISFSLDEGETLALVGESGSGKTTAALSLMRLLPKNAVIDGGEIRYKQRDVLTAPEGMIQKLRWKEIAMIFQGAMNALNPVLTIEKQMVEAILLHETVSNEAAYARAEMLMRRVEIDPKRLKQYPHQFSGGMRQRVMIAMALACEPKIVIGDEPTTALDVMVQAQIFELLESLKKEMGLSMILITHDLSILGDICDKVAVMYAGEIVESGSVEAIYEDARHPYTQKLLAAYPIIGKKRGLPDFIPGQPLDMTKPVQGCAFYSRCHKAMPICLSRPPLRTVEGAHQFLCHLEGEA</sequence>
<dbReference type="Pfam" id="PF08352">
    <property type="entry name" value="oligo_HPY"/>
    <property type="match status" value="1"/>
</dbReference>
<organism evidence="11 12">
    <name type="scientific">Fusibacter paucivorans</name>
    <dbReference type="NCBI Taxonomy" id="76009"/>
    <lineage>
        <taxon>Bacteria</taxon>
        <taxon>Bacillati</taxon>
        <taxon>Bacillota</taxon>
        <taxon>Clostridia</taxon>
        <taxon>Eubacteriales</taxon>
        <taxon>Eubacteriales Family XII. Incertae Sedis</taxon>
        <taxon>Fusibacter</taxon>
    </lineage>
</organism>
<dbReference type="Proteomes" id="UP000746471">
    <property type="component" value="Unassembled WGS sequence"/>
</dbReference>
<dbReference type="PROSITE" id="PS00211">
    <property type="entry name" value="ABC_TRANSPORTER_1"/>
    <property type="match status" value="1"/>
</dbReference>
<dbReference type="PANTHER" id="PTHR43297:SF14">
    <property type="entry name" value="ATPASE AAA-TYPE CORE DOMAIN-CONTAINING PROTEIN"/>
    <property type="match status" value="1"/>
</dbReference>
<dbReference type="Gene3D" id="3.40.50.300">
    <property type="entry name" value="P-loop containing nucleotide triphosphate hydrolases"/>
    <property type="match status" value="1"/>
</dbReference>
<proteinExistence type="inferred from homology"/>
<evidence type="ECO:0000256" key="4">
    <source>
        <dbReference type="ARBA" id="ARBA00022475"/>
    </source>
</evidence>
<comment type="similarity">
    <text evidence="2">Belongs to the ABC transporter superfamily.</text>
</comment>